<accession>A0AAN7VXB0</accession>
<dbReference type="PROSITE" id="PS50177">
    <property type="entry name" value="NTF2_DOMAIN"/>
    <property type="match status" value="1"/>
</dbReference>
<evidence type="ECO:0000313" key="3">
    <source>
        <dbReference type="EMBL" id="KAK5689831.1"/>
    </source>
</evidence>
<evidence type="ECO:0000259" key="2">
    <source>
        <dbReference type="PROSITE" id="PS50177"/>
    </source>
</evidence>
<gene>
    <name evidence="3" type="ORF">LTR97_012590</name>
</gene>
<feature type="domain" description="NTF2" evidence="2">
    <location>
        <begin position="16"/>
        <end position="168"/>
    </location>
</feature>
<evidence type="ECO:0000313" key="4">
    <source>
        <dbReference type="Proteomes" id="UP001310594"/>
    </source>
</evidence>
<dbReference type="Gene3D" id="3.10.450.50">
    <property type="match status" value="1"/>
</dbReference>
<dbReference type="EMBL" id="JAVRQU010000028">
    <property type="protein sequence ID" value="KAK5689831.1"/>
    <property type="molecule type" value="Genomic_DNA"/>
</dbReference>
<dbReference type="InterPro" id="IPR018222">
    <property type="entry name" value="Nuclear_transport_factor_2_euk"/>
</dbReference>
<name>A0AAN7VXB0_9PEZI</name>
<dbReference type="AlphaFoldDB" id="A0AAN7VXB0"/>
<dbReference type="Proteomes" id="UP001310594">
    <property type="component" value="Unassembled WGS sequence"/>
</dbReference>
<proteinExistence type="predicted"/>
<comment type="caution">
    <text evidence="3">The sequence shown here is derived from an EMBL/GenBank/DDBJ whole genome shotgun (WGS) entry which is preliminary data.</text>
</comment>
<dbReference type="CDD" id="cd00531">
    <property type="entry name" value="NTF2_like"/>
    <property type="match status" value="1"/>
</dbReference>
<dbReference type="InterPro" id="IPR032710">
    <property type="entry name" value="NTF2-like_dom_sf"/>
</dbReference>
<feature type="region of interest" description="Disordered" evidence="1">
    <location>
        <begin position="811"/>
        <end position="878"/>
    </location>
</feature>
<feature type="compositionally biased region" description="Polar residues" evidence="1">
    <location>
        <begin position="840"/>
        <end position="856"/>
    </location>
</feature>
<evidence type="ECO:0000256" key="1">
    <source>
        <dbReference type="SAM" id="MobiDB-lite"/>
    </source>
</evidence>
<organism evidence="3 4">
    <name type="scientific">Elasticomyces elasticus</name>
    <dbReference type="NCBI Taxonomy" id="574655"/>
    <lineage>
        <taxon>Eukaryota</taxon>
        <taxon>Fungi</taxon>
        <taxon>Dikarya</taxon>
        <taxon>Ascomycota</taxon>
        <taxon>Pezizomycotina</taxon>
        <taxon>Dothideomycetes</taxon>
        <taxon>Dothideomycetidae</taxon>
        <taxon>Mycosphaerellales</taxon>
        <taxon>Teratosphaeriaceae</taxon>
        <taxon>Elasticomyces</taxon>
    </lineage>
</organism>
<feature type="compositionally biased region" description="Low complexity" evidence="1">
    <location>
        <begin position="907"/>
        <end position="927"/>
    </location>
</feature>
<protein>
    <recommendedName>
        <fullName evidence="2">NTF2 domain-containing protein</fullName>
    </recommendedName>
</protein>
<reference evidence="3" key="1">
    <citation type="submission" date="2023-08" db="EMBL/GenBank/DDBJ databases">
        <title>Black Yeasts Isolated from many extreme environments.</title>
        <authorList>
            <person name="Coleine C."/>
            <person name="Stajich J.E."/>
            <person name="Selbmann L."/>
        </authorList>
    </citation>
    <scope>NUCLEOTIDE SEQUENCE</scope>
    <source>
        <strain evidence="3">CCFEE 5810</strain>
    </source>
</reference>
<feature type="region of interest" description="Disordered" evidence="1">
    <location>
        <begin position="693"/>
        <end position="757"/>
    </location>
</feature>
<feature type="region of interest" description="Disordered" evidence="1">
    <location>
        <begin position="409"/>
        <end position="522"/>
    </location>
</feature>
<feature type="region of interest" description="Disordered" evidence="1">
    <location>
        <begin position="905"/>
        <end position="965"/>
    </location>
</feature>
<feature type="compositionally biased region" description="Low complexity" evidence="1">
    <location>
        <begin position="857"/>
        <end position="867"/>
    </location>
</feature>
<feature type="compositionally biased region" description="Basic and acidic residues" evidence="1">
    <location>
        <begin position="950"/>
        <end position="965"/>
    </location>
</feature>
<feature type="compositionally biased region" description="Polar residues" evidence="1">
    <location>
        <begin position="476"/>
        <end position="497"/>
    </location>
</feature>
<feature type="compositionally biased region" description="Low complexity" evidence="1">
    <location>
        <begin position="830"/>
        <end position="839"/>
    </location>
</feature>
<sequence length="1050" mass="115580">MAALTDTDYTKLATDTGERFIDSYYSALDGARASIKSFYVPTIVQENGRGLPNITYNGEVIGDAASFQERWEKQMPRTHFEAQSVNVHVLNPTLKPTEGMKKKDAERNMSLIVQVSGSIRIGQPKEGPLRGFSDSFVLVPNSELSGGAGTGKQDHGRQWLIQSQTFRPNTDQSLNLTIFANGIACPEYALPTPSTNDPNIVQCFVPVTEGDELTVRGTFTGSCLHGSFDILADGSFLFDRRIEGQKDGEIRHYTNRKLEFRSFYDAPKVKGHTSIFAPDKLVEGHLHVQARNAPSQTAASFPAPSEFGIGSLAVVVSLNQRNADGYTNKYKSLTCGDPDIGRKDDDDGGIPANYELMLRPMEGELTKHKGFKHRRHAEQTRFGTKPWAKIIFYYRSQETIDEHDCIQKDGTSHALEPDDAETFVRGSIEGARPKKKKGEQESPSATPGPRSSLFTSPGPEKAVQKTPTPAEKVKHTTPQPSTSNQEAEIHNGLSTPRSLPRAQLLPDTPSSSTPSKVAAQKPKLMGQSLVLPPDFLRSPLGQQHETGEQPASDAFGMAIDEFHREQQERDFEEDQHADDVFAMEHEDEYEYAQHIEADDDLTTFSDFNARHERSSAARSSQQVDDELPEALQHLDPDELDDAVAEAQAYFGGVTQPAAPVAQMVGDAREMQTADAPIMQEQTVFIKEEERASPAPSQAEFEHINTSDFSPPHHNPNNNNNGNRIVPILGAEMAQVQETASHNESDSDEEVTTPPRCNVTPDTILSHIPSEGIALNDLKLCFTAEQLPHGNVAATEFVNLVKRVAYQRHSKPGMYYRKPAKDSQDASPLRSQQQYQSQTSLTKVVSRSQPQLKSQTSPAKAVPKVPAVRVSEPPNGSQGTALATEIAATLPIGGEDAFKIPKIERADTPATRTTEPSPAPTSTTSTSISRKRSAGAFTAASRDSTPTNKKARLDEHAARKAEASRLIEEKRKRAAAALEKAEAGKRKREEMDRVIEAAHEMELAEMAAEAQFQDDEVERLERLAAEDDEAVRDQQEEYERSMELLRASAEA</sequence>
<dbReference type="SUPFAM" id="SSF54427">
    <property type="entry name" value="NTF2-like"/>
    <property type="match status" value="1"/>
</dbReference>